<comment type="similarity">
    <text evidence="2">Belongs to the glycosyl hydrolase 29 family.</text>
</comment>
<evidence type="ECO:0000256" key="4">
    <source>
        <dbReference type="ARBA" id="ARBA00022729"/>
    </source>
</evidence>
<evidence type="ECO:0000256" key="3">
    <source>
        <dbReference type="ARBA" id="ARBA00012662"/>
    </source>
</evidence>
<gene>
    <name evidence="9" type="ORF">U0035_04335</name>
</gene>
<evidence type="ECO:0000256" key="2">
    <source>
        <dbReference type="ARBA" id="ARBA00007951"/>
    </source>
</evidence>
<dbReference type="InterPro" id="IPR017853">
    <property type="entry name" value="GH"/>
</dbReference>
<proteinExistence type="inferred from homology"/>
<evidence type="ECO:0000313" key="9">
    <source>
        <dbReference type="EMBL" id="WQD39372.1"/>
    </source>
</evidence>
<dbReference type="PANTHER" id="PTHR10030:SF37">
    <property type="entry name" value="ALPHA-L-FUCOSIDASE-RELATED"/>
    <property type="match status" value="1"/>
</dbReference>
<dbReference type="Pfam" id="PF01120">
    <property type="entry name" value="Alpha_L_fucos"/>
    <property type="match status" value="1"/>
</dbReference>
<evidence type="ECO:0000259" key="7">
    <source>
        <dbReference type="Pfam" id="PF01120"/>
    </source>
</evidence>
<dbReference type="SUPFAM" id="SSF51445">
    <property type="entry name" value="(Trans)glycosidases"/>
    <property type="match status" value="1"/>
</dbReference>
<evidence type="ECO:0000259" key="8">
    <source>
        <dbReference type="Pfam" id="PF16757"/>
    </source>
</evidence>
<dbReference type="InterPro" id="IPR031919">
    <property type="entry name" value="Fucosidase_C"/>
</dbReference>
<dbReference type="EMBL" id="CP139960">
    <property type="protein sequence ID" value="WQD39372.1"/>
    <property type="molecule type" value="Genomic_DNA"/>
</dbReference>
<feature type="domain" description="Alpha-L-fucosidase C-terminal" evidence="8">
    <location>
        <begin position="467"/>
        <end position="549"/>
    </location>
</feature>
<dbReference type="EC" id="3.2.1.51" evidence="3"/>
<dbReference type="PIRSF" id="PIRSF001092">
    <property type="entry name" value="Alpha-L-fucosidase"/>
    <property type="match status" value="1"/>
</dbReference>
<keyword evidence="10" id="KW-1185">Reference proteome</keyword>
<evidence type="ECO:0000256" key="6">
    <source>
        <dbReference type="ARBA" id="ARBA00023295"/>
    </source>
</evidence>
<reference evidence="9 10" key="1">
    <citation type="submission" date="2023-12" db="EMBL/GenBank/DDBJ databases">
        <title>Genome sequencing and assembly of bacterial species from a model synthetic community.</title>
        <authorList>
            <person name="Hogle S.L."/>
        </authorList>
    </citation>
    <scope>NUCLEOTIDE SEQUENCE [LARGE SCALE GENOMIC DNA]</scope>
    <source>
        <strain evidence="9 10">HAMBI_3031</strain>
    </source>
</reference>
<dbReference type="InterPro" id="IPR016286">
    <property type="entry name" value="FUC_metazoa-typ"/>
</dbReference>
<dbReference type="Pfam" id="PF16757">
    <property type="entry name" value="Fucosidase_C"/>
    <property type="match status" value="1"/>
</dbReference>
<dbReference type="Proteomes" id="UP001325680">
    <property type="component" value="Chromosome"/>
</dbReference>
<dbReference type="InterPro" id="IPR000933">
    <property type="entry name" value="Glyco_hydro_29"/>
</dbReference>
<dbReference type="RefSeq" id="WP_114788822.1">
    <property type="nucleotide sequence ID" value="NZ_CP139960.1"/>
</dbReference>
<evidence type="ECO:0000256" key="5">
    <source>
        <dbReference type="ARBA" id="ARBA00022801"/>
    </source>
</evidence>
<keyword evidence="5" id="KW-0378">Hydrolase</keyword>
<dbReference type="InterPro" id="IPR013780">
    <property type="entry name" value="Glyco_hydro_b"/>
</dbReference>
<organism evidence="9 10">
    <name type="scientific">Niabella yanshanensis</name>
    <dbReference type="NCBI Taxonomy" id="577386"/>
    <lineage>
        <taxon>Bacteria</taxon>
        <taxon>Pseudomonadati</taxon>
        <taxon>Bacteroidota</taxon>
        <taxon>Chitinophagia</taxon>
        <taxon>Chitinophagales</taxon>
        <taxon>Chitinophagaceae</taxon>
        <taxon>Niabella</taxon>
    </lineage>
</organism>
<dbReference type="Gene3D" id="3.20.20.80">
    <property type="entry name" value="Glycosidases"/>
    <property type="match status" value="1"/>
</dbReference>
<sequence length="551" mass="63636">MKRRTLLKQIGIGLPALALTQNSNAGLFLQDLAGEKIMKGPFKPTWDSLQAYKVPDWYRNAKFGIWAHWGPQCEAEAGDWYARGMYEEGSHQYNYHIKKYGHPSRFGFKDVINEWKADQWNPEELVALYKEAGAKYFFAMANHHDNFDMYNSKYQKKWNAVNLGPKKDIIEGWAKAAKKEGLPFGCSIHAAHAWRWFETAQRSDKSGSSAGIPYDGKMSKADGKGKWWEGLDPQELYAQNHPLSKDSWDNGSVHRQWHWGEGVYPPSKAYIEKFVNRTIDLINRYEPDLLYFDDSQLPFWPISDAGLRIASHHYNFSLKKYGEMRAVINGKILDEQQRKALVWDIERGQANDILPHVWQTDTCIGSWHYDRTIYERNRYKSPQMVIQTLVDVVSKNGNYLLNIPVRGNGSIDELERKIVSDITKWMKSNSESIYDTRPWHIFGEGPSTQNQAELSAQGFNEGRTKFTSEDVRFNTKGQIIYATVMDWPKDNTVLIKNLGTDSVHFKKKVSNVEWLEAKISLPFEQTEQGLKVTFPDRKPDFSFAHVLKIIS</sequence>
<dbReference type="Gene3D" id="2.60.40.1180">
    <property type="entry name" value="Golgi alpha-mannosidase II"/>
    <property type="match status" value="1"/>
</dbReference>
<dbReference type="PANTHER" id="PTHR10030">
    <property type="entry name" value="ALPHA-L-FUCOSIDASE"/>
    <property type="match status" value="1"/>
</dbReference>
<protein>
    <recommendedName>
        <fullName evidence="3">alpha-L-fucosidase</fullName>
        <ecNumber evidence="3">3.2.1.51</ecNumber>
    </recommendedName>
</protein>
<comment type="function">
    <text evidence="1">Alpha-L-fucosidase is responsible for hydrolyzing the alpha-1,6-linked fucose joined to the reducing-end N-acetylglucosamine of the carbohydrate moieties of glycoproteins.</text>
</comment>
<evidence type="ECO:0000256" key="1">
    <source>
        <dbReference type="ARBA" id="ARBA00004071"/>
    </source>
</evidence>
<evidence type="ECO:0000313" key="10">
    <source>
        <dbReference type="Proteomes" id="UP001325680"/>
    </source>
</evidence>
<keyword evidence="6" id="KW-0326">Glycosidase</keyword>
<dbReference type="SMART" id="SM00812">
    <property type="entry name" value="Alpha_L_fucos"/>
    <property type="match status" value="1"/>
</dbReference>
<name>A0ABZ0WA50_9BACT</name>
<feature type="domain" description="Glycoside hydrolase family 29 N-terminal" evidence="7">
    <location>
        <begin position="38"/>
        <end position="431"/>
    </location>
</feature>
<accession>A0ABZ0WA50</accession>
<dbReference type="InterPro" id="IPR057739">
    <property type="entry name" value="Glyco_hydro_29_N"/>
</dbReference>
<keyword evidence="4" id="KW-0732">Signal</keyword>